<keyword evidence="2" id="KW-0238">DNA-binding</keyword>
<evidence type="ECO:0008006" key="5">
    <source>
        <dbReference type="Google" id="ProtNLM"/>
    </source>
</evidence>
<protein>
    <recommendedName>
        <fullName evidence="5">Mutator family transposase</fullName>
    </recommendedName>
</protein>
<comment type="caution">
    <text evidence="4">The sequence shown here is derived from an EMBL/GenBank/DDBJ whole genome shotgun (WGS) entry which is preliminary data.</text>
</comment>
<dbReference type="Pfam" id="PF00872">
    <property type="entry name" value="Transposase_mut"/>
    <property type="match status" value="1"/>
</dbReference>
<evidence type="ECO:0000256" key="1">
    <source>
        <dbReference type="ARBA" id="ARBA00022578"/>
    </source>
</evidence>
<dbReference type="GO" id="GO:0004803">
    <property type="term" value="F:transposase activity"/>
    <property type="evidence" value="ECO:0007669"/>
    <property type="project" value="InterPro"/>
</dbReference>
<dbReference type="InterPro" id="IPR001207">
    <property type="entry name" value="Transposase_mutator"/>
</dbReference>
<name>A0A7J3V061_9CREN</name>
<keyword evidence="3" id="KW-0233">DNA recombination</keyword>
<dbReference type="EMBL" id="DRVT01000045">
    <property type="protein sequence ID" value="HHI49229.1"/>
    <property type="molecule type" value="Genomic_DNA"/>
</dbReference>
<proteinExistence type="predicted"/>
<evidence type="ECO:0000313" key="4">
    <source>
        <dbReference type="EMBL" id="HHI49229.1"/>
    </source>
</evidence>
<dbReference type="GO" id="GO:0006313">
    <property type="term" value="P:DNA transposition"/>
    <property type="evidence" value="ECO:0007669"/>
    <property type="project" value="InterPro"/>
</dbReference>
<accession>A0A7J3V061</accession>
<dbReference type="PANTHER" id="PTHR33217:SF8">
    <property type="entry name" value="MUTATOR FAMILY TRANSPOSASE"/>
    <property type="match status" value="1"/>
</dbReference>
<evidence type="ECO:0000256" key="2">
    <source>
        <dbReference type="ARBA" id="ARBA00023125"/>
    </source>
</evidence>
<reference evidence="4" key="1">
    <citation type="journal article" date="2020" name="mSystems">
        <title>Genome- and Community-Level Interaction Insights into Carbon Utilization and Element Cycling Functions of Hydrothermarchaeota in Hydrothermal Sediment.</title>
        <authorList>
            <person name="Zhou Z."/>
            <person name="Liu Y."/>
            <person name="Xu W."/>
            <person name="Pan J."/>
            <person name="Luo Z.H."/>
            <person name="Li M."/>
        </authorList>
    </citation>
    <scope>NUCLEOTIDE SEQUENCE [LARGE SCALE GENOMIC DNA]</scope>
    <source>
        <strain evidence="4">SpSt-1038</strain>
    </source>
</reference>
<gene>
    <name evidence="4" type="ORF">ENL91_03560</name>
</gene>
<dbReference type="GO" id="GO:0003677">
    <property type="term" value="F:DNA binding"/>
    <property type="evidence" value="ECO:0007669"/>
    <property type="project" value="UniProtKB-KW"/>
</dbReference>
<organism evidence="4">
    <name type="scientific">Candidatus Methanosuratincola petrocarbonis</name>
    <name type="common">ex Vanwonterghem et al. 2016</name>
    <dbReference type="NCBI Taxonomy" id="1867261"/>
    <lineage>
        <taxon>Archaea</taxon>
        <taxon>Thermoproteota</taxon>
        <taxon>Methanosuratincolia</taxon>
        <taxon>Candidatus Methanomethylicales</taxon>
        <taxon>Candidatus Methanomethylicaceae</taxon>
        <taxon>Candidatus Methanosuratincola (ex Vanwonterghem et al. 2016)</taxon>
    </lineage>
</organism>
<sequence>MLATDLEKIARAENQEEAEEALWSLQKRLGGVYPKIVERWETKAYAILAFLCHPKPIRRYLYTTNQLERLAKEVKRRTKQGGGSVL</sequence>
<dbReference type="AlphaFoldDB" id="A0A7J3V061"/>
<keyword evidence="1" id="KW-0815">Transposition</keyword>
<evidence type="ECO:0000256" key="3">
    <source>
        <dbReference type="ARBA" id="ARBA00023172"/>
    </source>
</evidence>
<dbReference type="PANTHER" id="PTHR33217">
    <property type="entry name" value="TRANSPOSASE FOR INSERTION SEQUENCE ELEMENT IS1081"/>
    <property type="match status" value="1"/>
</dbReference>